<keyword evidence="2" id="KW-1185">Reference proteome</keyword>
<proteinExistence type="predicted"/>
<protein>
    <recommendedName>
        <fullName evidence="3">ABC transporter ATPase</fullName>
    </recommendedName>
</protein>
<dbReference type="HOGENOM" id="CLU_105419_0_0_10"/>
<dbReference type="STRING" id="880071.Fleli_2735"/>
<evidence type="ECO:0000313" key="1">
    <source>
        <dbReference type="EMBL" id="AFM05089.1"/>
    </source>
</evidence>
<reference evidence="2" key="1">
    <citation type="submission" date="2012-06" db="EMBL/GenBank/DDBJ databases">
        <title>The complete genome of Flexibacter litoralis DSM 6794.</title>
        <authorList>
            <person name="Lucas S."/>
            <person name="Copeland A."/>
            <person name="Lapidus A."/>
            <person name="Glavina del Rio T."/>
            <person name="Dalin E."/>
            <person name="Tice H."/>
            <person name="Bruce D."/>
            <person name="Goodwin L."/>
            <person name="Pitluck S."/>
            <person name="Peters L."/>
            <person name="Ovchinnikova G."/>
            <person name="Lu M."/>
            <person name="Kyrpides N."/>
            <person name="Mavromatis K."/>
            <person name="Ivanova N."/>
            <person name="Brettin T."/>
            <person name="Detter J.C."/>
            <person name="Han C."/>
            <person name="Larimer F."/>
            <person name="Land M."/>
            <person name="Hauser L."/>
            <person name="Markowitz V."/>
            <person name="Cheng J.-F."/>
            <person name="Hugenholtz P."/>
            <person name="Woyke T."/>
            <person name="Wu D."/>
            <person name="Spring S."/>
            <person name="Lang E."/>
            <person name="Kopitz M."/>
            <person name="Brambilla E."/>
            <person name="Klenk H.-P."/>
            <person name="Eisen J.A."/>
        </authorList>
    </citation>
    <scope>NUCLEOTIDE SEQUENCE [LARGE SCALE GENOMIC DNA]</scope>
    <source>
        <strain evidence="2">ATCC 23117 / DSM 6794 / NBRC 15988 / NCIMB 1366 / Sio-4</strain>
    </source>
</reference>
<dbReference type="AlphaFoldDB" id="I4AMA4"/>
<dbReference type="EMBL" id="CP003345">
    <property type="protein sequence ID" value="AFM05089.1"/>
    <property type="molecule type" value="Genomic_DNA"/>
</dbReference>
<dbReference type="Proteomes" id="UP000006054">
    <property type="component" value="Chromosome"/>
</dbReference>
<evidence type="ECO:0008006" key="3">
    <source>
        <dbReference type="Google" id="ProtNLM"/>
    </source>
</evidence>
<sequence length="166" mass="19373">MFLPFEKMPSYSRLWIYQSDRELTSNEVLKITDILTNFVGNWESHGNSLISSFEIRHQRFLILTVNEELTKATGCSIDKSVGLMKAIEAEFKISLFDRTKVVYFDTENKITMTSLSKIKELVIEEKITADTIIFDNLVQVKEQLDSEWQTKASNTWLKRYFQNVIS</sequence>
<evidence type="ECO:0000313" key="2">
    <source>
        <dbReference type="Proteomes" id="UP000006054"/>
    </source>
</evidence>
<dbReference type="KEGG" id="fli:Fleli_2735"/>
<dbReference type="PATRIC" id="fig|880071.3.peg.2722"/>
<dbReference type="OrthoDB" id="978691at2"/>
<name>I4AMA4_BERLS</name>
<gene>
    <name evidence="1" type="ordered locus">Fleli_2735</name>
</gene>
<organism evidence="1 2">
    <name type="scientific">Bernardetia litoralis (strain ATCC 23117 / DSM 6794 / NBRC 15988 / NCIMB 1366 / Fx l1 / Sio-4)</name>
    <name type="common">Flexibacter litoralis</name>
    <dbReference type="NCBI Taxonomy" id="880071"/>
    <lineage>
        <taxon>Bacteria</taxon>
        <taxon>Pseudomonadati</taxon>
        <taxon>Bacteroidota</taxon>
        <taxon>Cytophagia</taxon>
        <taxon>Cytophagales</taxon>
        <taxon>Bernardetiaceae</taxon>
        <taxon>Bernardetia</taxon>
    </lineage>
</organism>
<dbReference type="eggNOG" id="ENOG502ZBQZ">
    <property type="taxonomic scope" value="Bacteria"/>
</dbReference>
<dbReference type="RefSeq" id="WP_014798526.1">
    <property type="nucleotide sequence ID" value="NC_018018.1"/>
</dbReference>
<accession>I4AMA4</accession>